<accession>A0A9W6YWG7</accession>
<keyword evidence="4 9" id="KW-0812">Transmembrane</keyword>
<dbReference type="GO" id="GO:0006874">
    <property type="term" value="P:intracellular calcium ion homeostasis"/>
    <property type="evidence" value="ECO:0007669"/>
    <property type="project" value="TreeGrafter"/>
</dbReference>
<dbReference type="OrthoDB" id="1699231at2759"/>
<organism evidence="11 12">
    <name type="scientific">Ambrosiozyma monospora</name>
    <name type="common">Yeast</name>
    <name type="synonym">Endomycopsis monosporus</name>
    <dbReference type="NCBI Taxonomy" id="43982"/>
    <lineage>
        <taxon>Eukaryota</taxon>
        <taxon>Fungi</taxon>
        <taxon>Dikarya</taxon>
        <taxon>Ascomycota</taxon>
        <taxon>Saccharomycotina</taxon>
        <taxon>Pichiomycetes</taxon>
        <taxon>Pichiales</taxon>
        <taxon>Pichiaceae</taxon>
        <taxon>Ambrosiozyma</taxon>
    </lineage>
</organism>
<dbReference type="Pfam" id="PF01699">
    <property type="entry name" value="Na_Ca_ex"/>
    <property type="match status" value="1"/>
</dbReference>
<evidence type="ECO:0000259" key="10">
    <source>
        <dbReference type="Pfam" id="PF01699"/>
    </source>
</evidence>
<dbReference type="InterPro" id="IPR044880">
    <property type="entry name" value="NCX_ion-bd_dom_sf"/>
</dbReference>
<name>A0A9W6YWG7_AMBMO</name>
<keyword evidence="5 9" id="KW-1133">Transmembrane helix</keyword>
<dbReference type="GO" id="GO:0015369">
    <property type="term" value="F:calcium:proton antiporter activity"/>
    <property type="evidence" value="ECO:0007669"/>
    <property type="project" value="TreeGrafter"/>
</dbReference>
<dbReference type="AlphaFoldDB" id="A0A9W6YWG7"/>
<feature type="transmembrane region" description="Helical" evidence="9">
    <location>
        <begin position="57"/>
        <end position="78"/>
    </location>
</feature>
<feature type="region of interest" description="Disordered" evidence="8">
    <location>
        <begin position="1"/>
        <end position="25"/>
    </location>
</feature>
<feature type="compositionally biased region" description="Low complexity" evidence="8">
    <location>
        <begin position="1"/>
        <end position="22"/>
    </location>
</feature>
<evidence type="ECO:0000256" key="2">
    <source>
        <dbReference type="ARBA" id="ARBA00008170"/>
    </source>
</evidence>
<dbReference type="PANTHER" id="PTHR31503:SF22">
    <property type="entry name" value="VACUOLAR CALCIUM ION TRANSPORTER"/>
    <property type="match status" value="1"/>
</dbReference>
<sequence>MENVQTQQQQQPRTQTQQTQQEQPDKKMGFNIWHQLKAWPGVFLRDMRLTFWENKTNLVMCCMLPIMICGLVAHNVGWDANSTFSLNFVGIVPLAGLLCFATEELAEELGETIGGLLNASFGNAVELIIAIIALKKNEIAVVQYSMLGSIISNTLLVLGCTFLGGSCNNKLQSINAQGALALSSLLLIVAVAFSLPTIHFLKFGSGDGSPDSIDKDHVKCG</sequence>
<comment type="similarity">
    <text evidence="2">Belongs to the Ca(2+):cation antiporter (CaCA) (TC 2.A.19) family.</text>
</comment>
<evidence type="ECO:0000256" key="4">
    <source>
        <dbReference type="ARBA" id="ARBA00022692"/>
    </source>
</evidence>
<feature type="transmembrane region" description="Helical" evidence="9">
    <location>
        <begin position="179"/>
        <end position="201"/>
    </location>
</feature>
<dbReference type="PANTHER" id="PTHR31503">
    <property type="entry name" value="VACUOLAR CALCIUM ION TRANSPORTER"/>
    <property type="match status" value="1"/>
</dbReference>
<dbReference type="EMBL" id="BSXU01003869">
    <property type="protein sequence ID" value="GMG40501.1"/>
    <property type="molecule type" value="Genomic_DNA"/>
</dbReference>
<dbReference type="InterPro" id="IPR004713">
    <property type="entry name" value="CaH_exchang"/>
</dbReference>
<dbReference type="InterPro" id="IPR004837">
    <property type="entry name" value="NaCa_Exmemb"/>
</dbReference>
<evidence type="ECO:0000256" key="9">
    <source>
        <dbReference type="SAM" id="Phobius"/>
    </source>
</evidence>
<dbReference type="GO" id="GO:0005774">
    <property type="term" value="C:vacuolar membrane"/>
    <property type="evidence" value="ECO:0007669"/>
    <property type="project" value="UniProtKB-ARBA"/>
</dbReference>
<comment type="caution">
    <text evidence="11">The sequence shown here is derived from an EMBL/GenBank/DDBJ whole genome shotgun (WGS) entry which is preliminary data.</text>
</comment>
<evidence type="ECO:0000256" key="6">
    <source>
        <dbReference type="ARBA" id="ARBA00023065"/>
    </source>
</evidence>
<evidence type="ECO:0000256" key="7">
    <source>
        <dbReference type="ARBA" id="ARBA00023136"/>
    </source>
</evidence>
<evidence type="ECO:0000313" key="12">
    <source>
        <dbReference type="Proteomes" id="UP001165063"/>
    </source>
</evidence>
<gene>
    <name evidence="11" type="ORF">Amon01_000624300</name>
</gene>
<protein>
    <submittedName>
        <fullName evidence="11">Unnamed protein product</fullName>
    </submittedName>
</protein>
<feature type="transmembrane region" description="Helical" evidence="9">
    <location>
        <begin position="84"/>
        <end position="101"/>
    </location>
</feature>
<feature type="domain" description="Sodium/calcium exchanger membrane region" evidence="10">
    <location>
        <begin position="84"/>
        <end position="196"/>
    </location>
</feature>
<feature type="transmembrane region" description="Helical" evidence="9">
    <location>
        <begin position="113"/>
        <end position="134"/>
    </location>
</feature>
<keyword evidence="7 9" id="KW-0472">Membrane</keyword>
<feature type="transmembrane region" description="Helical" evidence="9">
    <location>
        <begin position="146"/>
        <end position="167"/>
    </location>
</feature>
<evidence type="ECO:0000256" key="3">
    <source>
        <dbReference type="ARBA" id="ARBA00022448"/>
    </source>
</evidence>
<evidence type="ECO:0000256" key="8">
    <source>
        <dbReference type="SAM" id="MobiDB-lite"/>
    </source>
</evidence>
<evidence type="ECO:0000256" key="5">
    <source>
        <dbReference type="ARBA" id="ARBA00022989"/>
    </source>
</evidence>
<dbReference type="Proteomes" id="UP001165063">
    <property type="component" value="Unassembled WGS sequence"/>
</dbReference>
<keyword evidence="3" id="KW-0813">Transport</keyword>
<reference evidence="11" key="1">
    <citation type="submission" date="2023-04" db="EMBL/GenBank/DDBJ databases">
        <title>Ambrosiozyma monospora NBRC 1965.</title>
        <authorList>
            <person name="Ichikawa N."/>
            <person name="Sato H."/>
            <person name="Tonouchi N."/>
        </authorList>
    </citation>
    <scope>NUCLEOTIDE SEQUENCE</scope>
    <source>
        <strain evidence="11">NBRC 1965</strain>
    </source>
</reference>
<dbReference type="GO" id="GO:0012505">
    <property type="term" value="C:endomembrane system"/>
    <property type="evidence" value="ECO:0007669"/>
    <property type="project" value="UniProtKB-SubCell"/>
</dbReference>
<keyword evidence="6" id="KW-0406">Ion transport</keyword>
<comment type="subcellular location">
    <subcellularLocation>
        <location evidence="1">Endomembrane system</location>
        <topology evidence="1">Multi-pass membrane protein</topology>
    </subcellularLocation>
</comment>
<dbReference type="Gene3D" id="1.20.1420.30">
    <property type="entry name" value="NCX, central ion-binding region"/>
    <property type="match status" value="1"/>
</dbReference>
<proteinExistence type="inferred from homology"/>
<evidence type="ECO:0000313" key="11">
    <source>
        <dbReference type="EMBL" id="GMG40501.1"/>
    </source>
</evidence>
<evidence type="ECO:0000256" key="1">
    <source>
        <dbReference type="ARBA" id="ARBA00004127"/>
    </source>
</evidence>
<keyword evidence="12" id="KW-1185">Reference proteome</keyword>